<keyword evidence="2" id="KW-1003">Cell membrane</keyword>
<evidence type="ECO:0000256" key="3">
    <source>
        <dbReference type="ARBA" id="ARBA00022692"/>
    </source>
</evidence>
<evidence type="ECO:0000256" key="5">
    <source>
        <dbReference type="ARBA" id="ARBA00023136"/>
    </source>
</evidence>
<proteinExistence type="predicted"/>
<dbReference type="RefSeq" id="WP_368846064.1">
    <property type="nucleotide sequence ID" value="NZ_CP194411.1"/>
</dbReference>
<dbReference type="InterPro" id="IPR005899">
    <property type="entry name" value="Na_pump_deCOase"/>
</dbReference>
<feature type="transmembrane region" description="Helical" evidence="6">
    <location>
        <begin position="12"/>
        <end position="34"/>
    </location>
</feature>
<comment type="caution">
    <text evidence="7">The sequence shown here is derived from an EMBL/GenBank/DDBJ whole genome shotgun (WGS) entry which is preliminary data.</text>
</comment>
<protein>
    <submittedName>
        <fullName evidence="7">OadG family protein</fullName>
    </submittedName>
</protein>
<evidence type="ECO:0000313" key="8">
    <source>
        <dbReference type="Proteomes" id="UP001559623"/>
    </source>
</evidence>
<comment type="subcellular location">
    <subcellularLocation>
        <location evidence="1">Cell membrane</location>
    </subcellularLocation>
</comment>
<name>A0ABV3X2K6_9FIRM</name>
<evidence type="ECO:0000313" key="7">
    <source>
        <dbReference type="EMBL" id="MEX5284348.1"/>
    </source>
</evidence>
<keyword evidence="8" id="KW-1185">Reference proteome</keyword>
<sequence>MSQPVTTNPLVIMLINMTVVFLVLVSLSFLIRLIHILDPTKKKEESSVVTAPIPAAPIVVPEPEPEPATEGLSSEIVAAITAAVTLCGFSGGAIRTIRPLARDGWKNSGRALR</sequence>
<evidence type="ECO:0000256" key="4">
    <source>
        <dbReference type="ARBA" id="ARBA00022989"/>
    </source>
</evidence>
<dbReference type="Proteomes" id="UP001559623">
    <property type="component" value="Unassembled WGS sequence"/>
</dbReference>
<evidence type="ECO:0000256" key="2">
    <source>
        <dbReference type="ARBA" id="ARBA00022475"/>
    </source>
</evidence>
<keyword evidence="4 6" id="KW-1133">Transmembrane helix</keyword>
<evidence type="ECO:0000256" key="6">
    <source>
        <dbReference type="SAM" id="Phobius"/>
    </source>
</evidence>
<keyword evidence="5 6" id="KW-0472">Membrane</keyword>
<gene>
    <name evidence="7" type="ORF">QCO44_01645</name>
</gene>
<evidence type="ECO:0000256" key="1">
    <source>
        <dbReference type="ARBA" id="ARBA00004236"/>
    </source>
</evidence>
<accession>A0ABV3X2K6</accession>
<dbReference type="Pfam" id="PF04277">
    <property type="entry name" value="OAD_gamma"/>
    <property type="match status" value="1"/>
</dbReference>
<dbReference type="EMBL" id="JARVLH010000001">
    <property type="protein sequence ID" value="MEX5284348.1"/>
    <property type="molecule type" value="Genomic_DNA"/>
</dbReference>
<keyword evidence="3 6" id="KW-0812">Transmembrane</keyword>
<reference evidence="7 8" key="1">
    <citation type="submission" date="2023-04" db="EMBL/GenBank/DDBJ databases">
        <title>Genome Sequence of Selenomonas sputigena ATCC 33150.</title>
        <authorList>
            <person name="Miller D.P."/>
            <person name="Anvari S."/>
            <person name="Polson S.W."/>
            <person name="Macdonald M."/>
            <person name="Mcdowell J.V."/>
        </authorList>
    </citation>
    <scope>NUCLEOTIDE SEQUENCE [LARGE SCALE GENOMIC DNA]</scope>
    <source>
        <strain evidence="7 8">ATCC 33150</strain>
    </source>
</reference>
<organism evidence="7 8">
    <name type="scientific">Selenomonas sputigena</name>
    <dbReference type="NCBI Taxonomy" id="69823"/>
    <lineage>
        <taxon>Bacteria</taxon>
        <taxon>Bacillati</taxon>
        <taxon>Bacillota</taxon>
        <taxon>Negativicutes</taxon>
        <taxon>Selenomonadales</taxon>
        <taxon>Selenomonadaceae</taxon>
        <taxon>Selenomonas</taxon>
    </lineage>
</organism>